<dbReference type="Gene3D" id="1.10.3720.10">
    <property type="entry name" value="MetI-like"/>
    <property type="match status" value="1"/>
</dbReference>
<accession>A0ABS7HJD3</accession>
<dbReference type="PROSITE" id="PS50928">
    <property type="entry name" value="ABC_TM1"/>
    <property type="match status" value="1"/>
</dbReference>
<keyword evidence="2 7" id="KW-0813">Transport</keyword>
<evidence type="ECO:0000256" key="2">
    <source>
        <dbReference type="ARBA" id="ARBA00022448"/>
    </source>
</evidence>
<dbReference type="InterPro" id="IPR050366">
    <property type="entry name" value="BP-dependent_transpt_permease"/>
</dbReference>
<feature type="transmembrane region" description="Helical" evidence="7">
    <location>
        <begin position="248"/>
        <end position="269"/>
    </location>
</feature>
<keyword evidence="4 7" id="KW-0812">Transmembrane</keyword>
<evidence type="ECO:0000256" key="1">
    <source>
        <dbReference type="ARBA" id="ARBA00004651"/>
    </source>
</evidence>
<sequence>MNRKLQRVRDAFRPIHLVALGFILLVVVLSLAAPVILPDPLAQDGANTFAPLGTPGHLLGTDGFGRDTLARLMAGVRTELAVALATTLLALVIGTTLGISGAYFGAVAETLTMRIIVDVLLAFPPIIFALLIVTIYGPGPATLTFTMGVLFAMNFARIAYGQTLTVRRAEYVDAARAYGAPTLTILVRTVLPNISAPLIVQASLTMAAAILLESGLSFLGLGLVPPAPSMGLMIADGQRYMASDPLGILIPSIAVVVIILAFSVLSDGLGRWLDPRRRNAHA</sequence>
<dbReference type="Proteomes" id="UP001196843">
    <property type="component" value="Unassembled WGS sequence"/>
</dbReference>
<evidence type="ECO:0000256" key="3">
    <source>
        <dbReference type="ARBA" id="ARBA00022475"/>
    </source>
</evidence>
<dbReference type="SUPFAM" id="SSF161098">
    <property type="entry name" value="MetI-like"/>
    <property type="match status" value="1"/>
</dbReference>
<comment type="caution">
    <text evidence="9">The sequence shown here is derived from an EMBL/GenBank/DDBJ whole genome shotgun (WGS) entry which is preliminary data.</text>
</comment>
<evidence type="ECO:0000256" key="5">
    <source>
        <dbReference type="ARBA" id="ARBA00022989"/>
    </source>
</evidence>
<keyword evidence="10" id="KW-1185">Reference proteome</keyword>
<evidence type="ECO:0000313" key="10">
    <source>
        <dbReference type="Proteomes" id="UP001196843"/>
    </source>
</evidence>
<protein>
    <submittedName>
        <fullName evidence="9">ABC transporter permease</fullName>
    </submittedName>
</protein>
<dbReference type="InterPro" id="IPR035906">
    <property type="entry name" value="MetI-like_sf"/>
</dbReference>
<keyword evidence="5 7" id="KW-1133">Transmembrane helix</keyword>
<dbReference type="RefSeq" id="WP_220299782.1">
    <property type="nucleotide sequence ID" value="NZ_JAEUAW010000003.1"/>
</dbReference>
<dbReference type="CDD" id="cd06261">
    <property type="entry name" value="TM_PBP2"/>
    <property type="match status" value="1"/>
</dbReference>
<dbReference type="Pfam" id="PF00528">
    <property type="entry name" value="BPD_transp_1"/>
    <property type="match status" value="1"/>
</dbReference>
<keyword evidence="3" id="KW-1003">Cell membrane</keyword>
<evidence type="ECO:0000256" key="6">
    <source>
        <dbReference type="ARBA" id="ARBA00023136"/>
    </source>
</evidence>
<evidence type="ECO:0000256" key="7">
    <source>
        <dbReference type="RuleBase" id="RU363032"/>
    </source>
</evidence>
<dbReference type="InterPro" id="IPR000515">
    <property type="entry name" value="MetI-like"/>
</dbReference>
<name>A0ABS7HJD3_9MICO</name>
<feature type="transmembrane region" description="Helical" evidence="7">
    <location>
        <begin position="142"/>
        <end position="160"/>
    </location>
</feature>
<evidence type="ECO:0000313" key="9">
    <source>
        <dbReference type="EMBL" id="MBW9093061.1"/>
    </source>
</evidence>
<dbReference type="PANTHER" id="PTHR43386">
    <property type="entry name" value="OLIGOPEPTIDE TRANSPORT SYSTEM PERMEASE PROTEIN APPC"/>
    <property type="match status" value="1"/>
</dbReference>
<feature type="transmembrane region" description="Helical" evidence="7">
    <location>
        <begin position="80"/>
        <end position="103"/>
    </location>
</feature>
<gene>
    <name evidence="9" type="ORF">JNB62_05145</name>
</gene>
<feature type="domain" description="ABC transmembrane type-1" evidence="8">
    <location>
        <begin position="76"/>
        <end position="266"/>
    </location>
</feature>
<evidence type="ECO:0000259" key="8">
    <source>
        <dbReference type="PROSITE" id="PS50928"/>
    </source>
</evidence>
<dbReference type="PANTHER" id="PTHR43386:SF25">
    <property type="entry name" value="PEPTIDE ABC TRANSPORTER PERMEASE PROTEIN"/>
    <property type="match status" value="1"/>
</dbReference>
<feature type="transmembrane region" description="Helical" evidence="7">
    <location>
        <begin position="115"/>
        <end position="136"/>
    </location>
</feature>
<evidence type="ECO:0000256" key="4">
    <source>
        <dbReference type="ARBA" id="ARBA00022692"/>
    </source>
</evidence>
<feature type="transmembrane region" description="Helical" evidence="7">
    <location>
        <begin position="198"/>
        <end position="224"/>
    </location>
</feature>
<proteinExistence type="inferred from homology"/>
<reference evidence="9 10" key="1">
    <citation type="journal article" date="2021" name="MBio">
        <title>Poor Competitiveness of Bradyrhizobium in Pigeon Pea Root Colonization in Indian Soils.</title>
        <authorList>
            <person name="Chalasani D."/>
            <person name="Basu A."/>
            <person name="Pullabhotla S.V.S.R.N."/>
            <person name="Jorrin B."/>
            <person name="Neal A.L."/>
            <person name="Poole P.S."/>
            <person name="Podile A.R."/>
            <person name="Tkacz A."/>
        </authorList>
    </citation>
    <scope>NUCLEOTIDE SEQUENCE [LARGE SCALE GENOMIC DNA]</scope>
    <source>
        <strain evidence="9 10">HU14</strain>
    </source>
</reference>
<keyword evidence="6 7" id="KW-0472">Membrane</keyword>
<comment type="subcellular location">
    <subcellularLocation>
        <location evidence="1 7">Cell membrane</location>
        <topology evidence="1 7">Multi-pass membrane protein</topology>
    </subcellularLocation>
</comment>
<comment type="similarity">
    <text evidence="7">Belongs to the binding-protein-dependent transport system permease family.</text>
</comment>
<organism evidence="9 10">
    <name type="scientific">Microbacterium jejuense</name>
    <dbReference type="NCBI Taxonomy" id="1263637"/>
    <lineage>
        <taxon>Bacteria</taxon>
        <taxon>Bacillati</taxon>
        <taxon>Actinomycetota</taxon>
        <taxon>Actinomycetes</taxon>
        <taxon>Micrococcales</taxon>
        <taxon>Microbacteriaceae</taxon>
        <taxon>Microbacterium</taxon>
    </lineage>
</organism>
<dbReference type="EMBL" id="JAEUAW010000003">
    <property type="protein sequence ID" value="MBW9093061.1"/>
    <property type="molecule type" value="Genomic_DNA"/>
</dbReference>